<dbReference type="PANTHER" id="PTHR23416:SF23">
    <property type="entry name" value="ACETYLTRANSFERASE C18B11.09C-RELATED"/>
    <property type="match status" value="1"/>
</dbReference>
<dbReference type="Proteomes" id="UP000570474">
    <property type="component" value="Unassembled WGS sequence"/>
</dbReference>
<dbReference type="CDD" id="cd04647">
    <property type="entry name" value="LbH_MAT_like"/>
    <property type="match status" value="1"/>
</dbReference>
<evidence type="ECO:0000256" key="1">
    <source>
        <dbReference type="ARBA" id="ARBA00007274"/>
    </source>
</evidence>
<dbReference type="InterPro" id="IPR011004">
    <property type="entry name" value="Trimer_LpxA-like_sf"/>
</dbReference>
<proteinExistence type="inferred from homology"/>
<gene>
    <name evidence="3" type="ORF">HGH92_11675</name>
</gene>
<dbReference type="EMBL" id="JABAIA010000001">
    <property type="protein sequence ID" value="NLR64965.1"/>
    <property type="molecule type" value="Genomic_DNA"/>
</dbReference>
<reference evidence="3 4" key="1">
    <citation type="submission" date="2020-04" db="EMBL/GenBank/DDBJ databases">
        <authorList>
            <person name="Yin C."/>
        </authorList>
    </citation>
    <scope>NUCLEOTIDE SEQUENCE [LARGE SCALE GENOMIC DNA]</scope>
    <source>
        <strain evidence="3 4">Ae27</strain>
    </source>
</reference>
<dbReference type="InterPro" id="IPR001451">
    <property type="entry name" value="Hexapep"/>
</dbReference>
<evidence type="ECO:0000313" key="4">
    <source>
        <dbReference type="Proteomes" id="UP000570474"/>
    </source>
</evidence>
<name>A0A847RVH6_9BACT</name>
<sequence>MKRYINFFFRLNLKTIYFNFKYLPFSQAIRLPILISRRVYLRAAKGKISFECPVRTAMVQIGYEGVGIFDHKKSRSIWEVSGEVVFKGKAVIGHGSKISVRKGGVLSLGDNFVISAETSIVVTTNVTFGNNNLLSWDILVMDTDFHLIEDESGKVLNSPMPIVIGDKVWIGCRSVILKGANIPDNCVIGANSVLSRELEEEKGVYVGNPIKLVKRNITWNY</sequence>
<comment type="caution">
    <text evidence="3">The sequence shown here is derived from an EMBL/GenBank/DDBJ whole genome shotgun (WGS) entry which is preliminary data.</text>
</comment>
<keyword evidence="3" id="KW-0012">Acyltransferase</keyword>
<accession>A0A847RVH6</accession>
<dbReference type="InterPro" id="IPR051159">
    <property type="entry name" value="Hexapeptide_acetyltransf"/>
</dbReference>
<dbReference type="SUPFAM" id="SSF51161">
    <property type="entry name" value="Trimeric LpxA-like enzymes"/>
    <property type="match status" value="1"/>
</dbReference>
<dbReference type="GO" id="GO:0008374">
    <property type="term" value="F:O-acyltransferase activity"/>
    <property type="evidence" value="ECO:0007669"/>
    <property type="project" value="TreeGrafter"/>
</dbReference>
<organism evidence="3 4">
    <name type="scientific">Chitinophaga varians</name>
    <dbReference type="NCBI Taxonomy" id="2202339"/>
    <lineage>
        <taxon>Bacteria</taxon>
        <taxon>Pseudomonadati</taxon>
        <taxon>Bacteroidota</taxon>
        <taxon>Chitinophagia</taxon>
        <taxon>Chitinophagales</taxon>
        <taxon>Chitinophagaceae</taxon>
        <taxon>Chitinophaga</taxon>
    </lineage>
</organism>
<keyword evidence="4" id="KW-1185">Reference proteome</keyword>
<dbReference type="GO" id="GO:0005829">
    <property type="term" value="C:cytosol"/>
    <property type="evidence" value="ECO:0007669"/>
    <property type="project" value="TreeGrafter"/>
</dbReference>
<comment type="similarity">
    <text evidence="1">Belongs to the transferase hexapeptide repeat family.</text>
</comment>
<keyword evidence="2 3" id="KW-0808">Transferase</keyword>
<dbReference type="Pfam" id="PF00132">
    <property type="entry name" value="Hexapep"/>
    <property type="match status" value="1"/>
</dbReference>
<evidence type="ECO:0000313" key="3">
    <source>
        <dbReference type="EMBL" id="NLR64965.1"/>
    </source>
</evidence>
<evidence type="ECO:0000256" key="2">
    <source>
        <dbReference type="ARBA" id="ARBA00022679"/>
    </source>
</evidence>
<protein>
    <submittedName>
        <fullName evidence="3">Acyltransferase</fullName>
    </submittedName>
</protein>
<dbReference type="AlphaFoldDB" id="A0A847RVH6"/>
<dbReference type="PANTHER" id="PTHR23416">
    <property type="entry name" value="SIALIC ACID SYNTHASE-RELATED"/>
    <property type="match status" value="1"/>
</dbReference>
<dbReference type="RefSeq" id="WP_168870886.1">
    <property type="nucleotide sequence ID" value="NZ_JABAIA010000001.1"/>
</dbReference>
<dbReference type="Gene3D" id="2.160.10.10">
    <property type="entry name" value="Hexapeptide repeat proteins"/>
    <property type="match status" value="1"/>
</dbReference>